<evidence type="ECO:0000256" key="1">
    <source>
        <dbReference type="PROSITE-ProRule" id="PRU00023"/>
    </source>
</evidence>
<dbReference type="InterPro" id="IPR002110">
    <property type="entry name" value="Ankyrin_rpt"/>
</dbReference>
<dbReference type="SUPFAM" id="SSF48403">
    <property type="entry name" value="Ankyrin repeat"/>
    <property type="match status" value="1"/>
</dbReference>
<proteinExistence type="predicted"/>
<dbReference type="Gene3D" id="1.25.40.20">
    <property type="entry name" value="Ankyrin repeat-containing domain"/>
    <property type="match status" value="1"/>
</dbReference>
<comment type="caution">
    <text evidence="2">The sequence shown here is derived from an EMBL/GenBank/DDBJ whole genome shotgun (WGS) entry which is preliminary data.</text>
</comment>
<gene>
    <name evidence="2" type="ORF">LTR97_003083</name>
</gene>
<keyword evidence="1" id="KW-0040">ANK repeat</keyword>
<evidence type="ECO:0000313" key="2">
    <source>
        <dbReference type="EMBL" id="KAK5704070.1"/>
    </source>
</evidence>
<dbReference type="InterPro" id="IPR036770">
    <property type="entry name" value="Ankyrin_rpt-contain_sf"/>
</dbReference>
<sequence length="524" mass="58347">MSTVQPRALVVRWNRDHVCVRCPYCDAEHTHSTGEPLWTGQTRSSHCGVLDLQGQYTVLYPYESDATADGYGWELDKYDKMFRTVNRAGRVALKITEWPESRTSANGLDGLDNLARAVAGLSMNDFAVGQLMDSESPEPFLDPVRGAMWARLTSDEQSRKRLYFLLCKKNKAVALRRLFAEFTDGFANMTTDEGDNGVLLASSGKEPMPTIRLLQSRGIKLHHANVYGRTALMEAALWGQAQSVMYLTAVGADTRAQDGNGMTAIDLACGYERNRKERIQHRRVAGYQETAAACHQRLLVVHHLASLEQREKDALDAESFGNVSKFGVMHRMISSGHLALFKPTIPLKMPFIGCHQAFASLDRGPEYPQVHALSGHCNPGREGVLDNSVWTRKAVELCELIGHPKTESWASHAEKQIAAFLVDKHCLSNADEKTMGVDEVSRMVEVMPTSAEWVVHITISKAFMCTDCVDFFNRLSNWLAGKLTIKIITRTVGDSVVVLEKWRSWWSSREDGNMNGPGKAAISV</sequence>
<name>A0AAN7WDZ1_9PEZI</name>
<reference evidence="2" key="1">
    <citation type="submission" date="2023-08" db="EMBL/GenBank/DDBJ databases">
        <title>Black Yeasts Isolated from many extreme environments.</title>
        <authorList>
            <person name="Coleine C."/>
            <person name="Stajich J.E."/>
            <person name="Selbmann L."/>
        </authorList>
    </citation>
    <scope>NUCLEOTIDE SEQUENCE</scope>
    <source>
        <strain evidence="2">CCFEE 5810</strain>
    </source>
</reference>
<evidence type="ECO:0000313" key="3">
    <source>
        <dbReference type="Proteomes" id="UP001310594"/>
    </source>
</evidence>
<dbReference type="Proteomes" id="UP001310594">
    <property type="component" value="Unassembled WGS sequence"/>
</dbReference>
<accession>A0AAN7WDZ1</accession>
<dbReference type="PROSITE" id="PS50088">
    <property type="entry name" value="ANK_REPEAT"/>
    <property type="match status" value="1"/>
</dbReference>
<dbReference type="EMBL" id="JAVRQU010000004">
    <property type="protein sequence ID" value="KAK5704070.1"/>
    <property type="molecule type" value="Genomic_DNA"/>
</dbReference>
<organism evidence="2 3">
    <name type="scientific">Elasticomyces elasticus</name>
    <dbReference type="NCBI Taxonomy" id="574655"/>
    <lineage>
        <taxon>Eukaryota</taxon>
        <taxon>Fungi</taxon>
        <taxon>Dikarya</taxon>
        <taxon>Ascomycota</taxon>
        <taxon>Pezizomycotina</taxon>
        <taxon>Dothideomycetes</taxon>
        <taxon>Dothideomycetidae</taxon>
        <taxon>Mycosphaerellales</taxon>
        <taxon>Teratosphaeriaceae</taxon>
        <taxon>Elasticomyces</taxon>
    </lineage>
</organism>
<dbReference type="AlphaFoldDB" id="A0AAN7WDZ1"/>
<protein>
    <submittedName>
        <fullName evidence="2">Uncharacterized protein</fullName>
    </submittedName>
</protein>
<feature type="repeat" description="ANK" evidence="1">
    <location>
        <begin position="227"/>
        <end position="259"/>
    </location>
</feature>